<proteinExistence type="predicted"/>
<dbReference type="Proteomes" id="UP001500433">
    <property type="component" value="Unassembled WGS sequence"/>
</dbReference>
<gene>
    <name evidence="2" type="ORF">GCM10023311_23000</name>
</gene>
<feature type="signal peptide" evidence="1">
    <location>
        <begin position="1"/>
        <end position="18"/>
    </location>
</feature>
<keyword evidence="3" id="KW-1185">Reference proteome</keyword>
<organism evidence="2 3">
    <name type="scientific">Flaviramulus aquimarinus</name>
    <dbReference type="NCBI Taxonomy" id="1170456"/>
    <lineage>
        <taxon>Bacteria</taxon>
        <taxon>Pseudomonadati</taxon>
        <taxon>Bacteroidota</taxon>
        <taxon>Flavobacteriia</taxon>
        <taxon>Flavobacteriales</taxon>
        <taxon>Flavobacteriaceae</taxon>
        <taxon>Flaviramulus</taxon>
    </lineage>
</organism>
<evidence type="ECO:0000313" key="3">
    <source>
        <dbReference type="Proteomes" id="UP001500433"/>
    </source>
</evidence>
<accession>A0ABP9FDB4</accession>
<evidence type="ECO:0000313" key="2">
    <source>
        <dbReference type="EMBL" id="GAA4897633.1"/>
    </source>
</evidence>
<feature type="chain" id="PRO_5045707744" description="Tetratricopeptide repeat protein" evidence="1">
    <location>
        <begin position="19"/>
        <end position="207"/>
    </location>
</feature>
<dbReference type="EMBL" id="BAABJH010000006">
    <property type="protein sequence ID" value="GAA4897633.1"/>
    <property type="molecule type" value="Genomic_DNA"/>
</dbReference>
<reference evidence="3" key="1">
    <citation type="journal article" date="2019" name="Int. J. Syst. Evol. Microbiol.">
        <title>The Global Catalogue of Microorganisms (GCM) 10K type strain sequencing project: providing services to taxonomists for standard genome sequencing and annotation.</title>
        <authorList>
            <consortium name="The Broad Institute Genomics Platform"/>
            <consortium name="The Broad Institute Genome Sequencing Center for Infectious Disease"/>
            <person name="Wu L."/>
            <person name="Ma J."/>
        </authorList>
    </citation>
    <scope>NUCLEOTIDE SEQUENCE [LARGE SCALE GENOMIC DNA]</scope>
    <source>
        <strain evidence="3">JCM 18274</strain>
    </source>
</reference>
<protein>
    <recommendedName>
        <fullName evidence="4">Tetratricopeptide repeat protein</fullName>
    </recommendedName>
</protein>
<dbReference type="RefSeq" id="WP_345274301.1">
    <property type="nucleotide sequence ID" value="NZ_BAABJH010000006.1"/>
</dbReference>
<evidence type="ECO:0000256" key="1">
    <source>
        <dbReference type="SAM" id="SignalP"/>
    </source>
</evidence>
<evidence type="ECO:0008006" key="4">
    <source>
        <dbReference type="Google" id="ProtNLM"/>
    </source>
</evidence>
<keyword evidence="1" id="KW-0732">Signal</keyword>
<comment type="caution">
    <text evidence="2">The sequence shown here is derived from an EMBL/GenBank/DDBJ whole genome shotgun (WGS) entry which is preliminary data.</text>
</comment>
<name>A0ABP9FDB4_9FLAO</name>
<sequence>MKHLIIITTLLVSGFLNAQTNYEKGMQKAFELWTANQPIEAANLFERIAAAEQDNWLPPYYAAQINVIYSFGENDEEKLSAQLKKAQDLINDATAISKDNPEIMVLQALLHTAWVAYDGATYGMTLSAKVVEIYTKAAIIAPKNPRVVYCKAEWDMGGAKYFGQDTTPFCKDLERSIELFANFKPETAFHPNWGADRAKMLVDSCEK</sequence>